<evidence type="ECO:0000313" key="1">
    <source>
        <dbReference type="EMBL" id="ABW34976.1"/>
    </source>
</evidence>
<keyword evidence="2" id="KW-1185">Reference proteome</keyword>
<dbReference type="Proteomes" id="UP000002431">
    <property type="component" value="Plasmid pDGEO02"/>
</dbReference>
<keyword evidence="1" id="KW-0614">Plasmid</keyword>
<organism evidence="1 2">
    <name type="scientific">Deinococcus geothermalis (strain DSM 11300 / CIP 105573 / AG-3a)</name>
    <dbReference type="NCBI Taxonomy" id="319795"/>
    <lineage>
        <taxon>Bacteria</taxon>
        <taxon>Thermotogati</taxon>
        <taxon>Deinococcota</taxon>
        <taxon>Deinococci</taxon>
        <taxon>Deinococcales</taxon>
        <taxon>Deinococcaceae</taxon>
        <taxon>Deinococcus</taxon>
    </lineage>
</organism>
<dbReference type="HOGENOM" id="CLU_494113_0_0_0"/>
<dbReference type="EMBL" id="CP000856">
    <property type="protein sequence ID" value="ABW34976.1"/>
    <property type="molecule type" value="Genomic_DNA"/>
</dbReference>
<geneLocation type="plasmid" evidence="1 2">
    <name>pDGEO02</name>
</geneLocation>
<proteinExistence type="predicted"/>
<protein>
    <submittedName>
        <fullName evidence="1">Uncharacterized protein</fullName>
    </submittedName>
</protein>
<reference evidence="1" key="1">
    <citation type="submission" date="2007-10" db="EMBL/GenBank/DDBJ databases">
        <title>Complete sequence of Plasmid2 pDGEO02 of Deinococcus geothermalis DSM 11300.</title>
        <authorList>
            <consortium name="US DOE Joint Genome Institute"/>
            <person name="Copeland A."/>
            <person name="Lucas S."/>
            <person name="Lapidus A."/>
            <person name="Barry K."/>
            <person name="Detter J.C."/>
            <person name="Glavina del Rio T."/>
            <person name="Hammon N."/>
            <person name="Israni S."/>
            <person name="Dalin E."/>
            <person name="Tice H."/>
            <person name="Pitluck S."/>
            <person name="Brettin T."/>
            <person name="Bruce D."/>
            <person name="Han C."/>
            <person name="Tapia R."/>
            <person name="Saunders E."/>
            <person name="Gilna P."/>
            <person name="Schmutz J."/>
            <person name="Larimer F."/>
            <person name="Land M."/>
            <person name="Hauser L."/>
            <person name="Kyrpides N."/>
            <person name="Kim E."/>
            <person name="Daly M.J."/>
            <person name="Fredrickson J.K."/>
            <person name="Makarova K.S."/>
            <person name="Gaidamakova E.K."/>
            <person name="Zhai M."/>
            <person name="Richardson P."/>
        </authorList>
    </citation>
    <scope>NUCLEOTIDE SEQUENCE [LARGE SCALE GENOMIC DNA]</scope>
    <source>
        <strain evidence="1">DSM 11300</strain>
        <plasmid evidence="1">pDGEO02</plasmid>
    </source>
</reference>
<sequence length="554" mass="60702">MKRSSLAVVTAVLLAGCGQQSVPSQAPSSVATLPASIIAGPTATIARPPAFTRATARAVGIRAQSAAEDAALANEEALFGKAQTVVPIEVWNPRSGAQAPATGPANLHATATVGQQDGYSLLFTDFYGASFAYVNNVARDGVTDPGVLTARHDPNATPPEDTTTWTNATYVTGANTRRTPISAAMQGFPILYGLYSQASRDAGFDPANLTQLVMPSDTEFWAKTSDGRYFDLMNRVWLTDDQVGSAKSRYDQMVADTNNSSSQQSYATSTWQKFHNTFNVKPSPCPDGASACIDDPGPVAASLPGGVQAQSVVSYSQCRTRWFLWWSWQECGTYESGTRNDGKWPKQDYQKLLNDNTYWGCGPASGAAMLWWWKQYGGVDTMAASTYPSWLAVSDRYKYGDPYFQSYTTDDAYENTAKQLVNDMGAFSKIWGIIPLPQQQRATWPWNYTSGLNNYLRARGVNNLTAQGIWGYAPFVWQSIQANLRTHFQNASNEPIVGLYVGANVQHLFVVKGYRKEAFGDLWVQLQRPLGSITELNLSAWWVPVSGAYWIQKN</sequence>
<gene>
    <name evidence="1" type="ORF">Dgeo_2933</name>
</gene>
<name>A8ZR67_DEIGD</name>
<dbReference type="AlphaFoldDB" id="A8ZR67"/>
<dbReference type="KEGG" id="dge:Dgeo_2933"/>
<accession>A8ZR67</accession>
<dbReference type="RefSeq" id="WP_012173404.1">
    <property type="nucleotide sequence ID" value="NC_009939.1"/>
</dbReference>
<evidence type="ECO:0000313" key="2">
    <source>
        <dbReference type="Proteomes" id="UP000002431"/>
    </source>
</evidence>
<dbReference type="PROSITE" id="PS51257">
    <property type="entry name" value="PROKAR_LIPOPROTEIN"/>
    <property type="match status" value="1"/>
</dbReference>